<evidence type="ECO:0000313" key="1">
    <source>
        <dbReference type="EMBL" id="KAL0930084.1"/>
    </source>
</evidence>
<comment type="caution">
    <text evidence="1">The sequence shown here is derived from an EMBL/GenBank/DDBJ whole genome shotgun (WGS) entry which is preliminary data.</text>
</comment>
<organism evidence="1 2">
    <name type="scientific">Colletotrichum truncatum</name>
    <name type="common">Anthracnose fungus</name>
    <name type="synonym">Colletotrichum capsici</name>
    <dbReference type="NCBI Taxonomy" id="5467"/>
    <lineage>
        <taxon>Eukaryota</taxon>
        <taxon>Fungi</taxon>
        <taxon>Dikarya</taxon>
        <taxon>Ascomycota</taxon>
        <taxon>Pezizomycotina</taxon>
        <taxon>Sordariomycetes</taxon>
        <taxon>Hypocreomycetidae</taxon>
        <taxon>Glomerellales</taxon>
        <taxon>Glomerellaceae</taxon>
        <taxon>Colletotrichum</taxon>
        <taxon>Colletotrichum truncatum species complex</taxon>
    </lineage>
</organism>
<keyword evidence="2" id="KW-1185">Reference proteome</keyword>
<sequence>MTGKYLITGGYLATLDDSLGDFANGAILVEDGVIKAVGKAEEIKAPDAEIIDATDGVIIPGMVDTHRHVSMSLTRCGDRRQARAASTRNKTACIL</sequence>
<dbReference type="Proteomes" id="UP000805649">
    <property type="component" value="Unassembled WGS sequence"/>
</dbReference>
<name>A0ACC3YDZ2_COLTU</name>
<evidence type="ECO:0000313" key="2">
    <source>
        <dbReference type="Proteomes" id="UP000805649"/>
    </source>
</evidence>
<dbReference type="EMBL" id="VUJX02000012">
    <property type="protein sequence ID" value="KAL0930084.1"/>
    <property type="molecule type" value="Genomic_DNA"/>
</dbReference>
<proteinExistence type="predicted"/>
<accession>A0ACC3YDZ2</accession>
<gene>
    <name evidence="1" type="ORF">CTRU02_214904</name>
</gene>
<reference evidence="1 2" key="1">
    <citation type="journal article" date="2020" name="Phytopathology">
        <title>Genome Sequence Resources of Colletotrichum truncatum, C. plurivorum, C. musicola, and C. sojae: Four Species Pathogenic to Soybean (Glycine max).</title>
        <authorList>
            <person name="Rogerio F."/>
            <person name="Boufleur T.R."/>
            <person name="Ciampi-Guillardi M."/>
            <person name="Sukno S.A."/>
            <person name="Thon M.R."/>
            <person name="Massola Junior N.S."/>
            <person name="Baroncelli R."/>
        </authorList>
    </citation>
    <scope>NUCLEOTIDE SEQUENCE [LARGE SCALE GENOMIC DNA]</scope>
    <source>
        <strain evidence="1 2">CMES1059</strain>
    </source>
</reference>
<protein>
    <submittedName>
        <fullName evidence="1">Uncharacterized protein</fullName>
    </submittedName>
</protein>